<keyword evidence="1" id="KW-0175">Coiled coil</keyword>
<dbReference type="HOGENOM" id="CLU_2319186_0_0_9"/>
<keyword evidence="3" id="KW-1185">Reference proteome</keyword>
<name>K4LGW5_THEPS</name>
<dbReference type="STRING" id="1089553.Tph_c10550"/>
<gene>
    <name evidence="2" type="primary">gvpC</name>
    <name evidence="2" type="ordered locus">Tph_c10550</name>
</gene>
<dbReference type="KEGG" id="tpz:Tph_c10550"/>
<evidence type="ECO:0000313" key="3">
    <source>
        <dbReference type="Proteomes" id="UP000000467"/>
    </source>
</evidence>
<sequence length="99" mass="12179">MMSSLVENMEELASEIISSFRNRRKNLHELQEEVKNLLRLFETERLEMRAGLQKELHDFINDLEVRVNKLLAEFEEERYRAEQIWMEMENKMEHLRRVK</sequence>
<dbReference type="AlphaFoldDB" id="K4LGW5"/>
<dbReference type="Proteomes" id="UP000000467">
    <property type="component" value="Chromosome"/>
</dbReference>
<proteinExistence type="predicted"/>
<feature type="coiled-coil region" evidence="1">
    <location>
        <begin position="20"/>
        <end position="80"/>
    </location>
</feature>
<accession>K4LGW5</accession>
<protein>
    <submittedName>
        <fullName evidence="2">Gas vesicle protein GvpC</fullName>
    </submittedName>
</protein>
<evidence type="ECO:0000256" key="1">
    <source>
        <dbReference type="SAM" id="Coils"/>
    </source>
</evidence>
<evidence type="ECO:0000313" key="2">
    <source>
        <dbReference type="EMBL" id="AFV11277.1"/>
    </source>
</evidence>
<reference evidence="2 3" key="1">
    <citation type="journal article" date="2012" name="BMC Genomics">
        <title>Genome-guided analysis of physiological and morphological traits of the fermentative acetate oxidizer Thermacetogenium phaeum.</title>
        <authorList>
            <person name="Oehler D."/>
            <person name="Poehlein A."/>
            <person name="Leimbach A."/>
            <person name="Muller N."/>
            <person name="Daniel R."/>
            <person name="Gottschalk G."/>
            <person name="Schink B."/>
        </authorList>
    </citation>
    <scope>NUCLEOTIDE SEQUENCE [LARGE SCALE GENOMIC DNA]</scope>
    <source>
        <strain evidence="3">ATCC BAA-254 / DSM 26808 / PB</strain>
    </source>
</reference>
<dbReference type="EMBL" id="CP003732">
    <property type="protein sequence ID" value="AFV11277.1"/>
    <property type="molecule type" value="Genomic_DNA"/>
</dbReference>
<organism evidence="2 3">
    <name type="scientific">Thermacetogenium phaeum (strain ATCC BAA-254 / DSM 26808 / PB)</name>
    <dbReference type="NCBI Taxonomy" id="1089553"/>
    <lineage>
        <taxon>Bacteria</taxon>
        <taxon>Bacillati</taxon>
        <taxon>Bacillota</taxon>
        <taxon>Clostridia</taxon>
        <taxon>Thermoanaerobacterales</taxon>
        <taxon>Thermoanaerobacteraceae</taxon>
        <taxon>Thermacetogenium</taxon>
    </lineage>
</organism>